<evidence type="ECO:0000256" key="7">
    <source>
        <dbReference type="ARBA" id="ARBA00022777"/>
    </source>
</evidence>
<dbReference type="Pfam" id="PF03610">
    <property type="entry name" value="EIIA-man"/>
    <property type="match status" value="1"/>
</dbReference>
<evidence type="ECO:0000256" key="6">
    <source>
        <dbReference type="ARBA" id="ARBA00022683"/>
    </source>
</evidence>
<keyword evidence="5" id="KW-0808">Transferase</keyword>
<dbReference type="Proteomes" id="UP000050865">
    <property type="component" value="Unassembled WGS sequence"/>
</dbReference>
<reference evidence="9 10" key="1">
    <citation type="journal article" date="2015" name="Genome Announc.">
        <title>Expanding the biotechnology potential of lactobacilli through comparative genomics of 213 strains and associated genera.</title>
        <authorList>
            <person name="Sun Z."/>
            <person name="Harris H.M."/>
            <person name="McCann A."/>
            <person name="Guo C."/>
            <person name="Argimon S."/>
            <person name="Zhang W."/>
            <person name="Yang X."/>
            <person name="Jeffery I.B."/>
            <person name="Cooney J.C."/>
            <person name="Kagawa T.F."/>
            <person name="Liu W."/>
            <person name="Song Y."/>
            <person name="Salvetti E."/>
            <person name="Wrobel A."/>
            <person name="Rasinkangas P."/>
            <person name="Parkhill J."/>
            <person name="Rea M.C."/>
            <person name="O'Sullivan O."/>
            <person name="Ritari J."/>
            <person name="Douillard F.P."/>
            <person name="Paul Ross R."/>
            <person name="Yang R."/>
            <person name="Briner A.E."/>
            <person name="Felis G.E."/>
            <person name="de Vos W.M."/>
            <person name="Barrangou R."/>
            <person name="Klaenhammer T.R."/>
            <person name="Caufield P.W."/>
            <person name="Cui Y."/>
            <person name="Zhang H."/>
            <person name="O'Toole P.W."/>
        </authorList>
    </citation>
    <scope>NUCLEOTIDE SEQUENCE [LARGE SCALE GENOMIC DNA]</scope>
    <source>
        <strain evidence="9 10">DSM 22697</strain>
    </source>
</reference>
<dbReference type="AlphaFoldDB" id="A0A0R2F3M4"/>
<organism evidence="9 10">
    <name type="scientific">Lacticaseibacillus camelliae DSM 22697 = JCM 13995</name>
    <dbReference type="NCBI Taxonomy" id="1423730"/>
    <lineage>
        <taxon>Bacteria</taxon>
        <taxon>Bacillati</taxon>
        <taxon>Bacillota</taxon>
        <taxon>Bacilli</taxon>
        <taxon>Lactobacillales</taxon>
        <taxon>Lactobacillaceae</taxon>
        <taxon>Lacticaseibacillus</taxon>
    </lineage>
</organism>
<comment type="subcellular location">
    <subcellularLocation>
        <location evidence="1">Cytoplasm</location>
    </subcellularLocation>
</comment>
<dbReference type="PANTHER" id="PTHR33799">
    <property type="entry name" value="PTS PERMEASE-RELATED-RELATED"/>
    <property type="match status" value="1"/>
</dbReference>
<dbReference type="PANTHER" id="PTHR33799:SF1">
    <property type="entry name" value="PTS SYSTEM MANNOSE-SPECIFIC EIIAB COMPONENT-RELATED"/>
    <property type="match status" value="1"/>
</dbReference>
<dbReference type="InterPro" id="IPR004701">
    <property type="entry name" value="PTS_EIIA_man-typ"/>
</dbReference>
<dbReference type="SUPFAM" id="SSF53062">
    <property type="entry name" value="PTS system fructose IIA component-like"/>
    <property type="match status" value="1"/>
</dbReference>
<evidence type="ECO:0000313" key="10">
    <source>
        <dbReference type="Proteomes" id="UP000050865"/>
    </source>
</evidence>
<keyword evidence="7" id="KW-0418">Kinase</keyword>
<dbReference type="STRING" id="1423730.FC75_GL001925"/>
<dbReference type="OrthoDB" id="9799827at2"/>
<dbReference type="RefSeq" id="WP_054665913.1">
    <property type="nucleotide sequence ID" value="NZ_AYZJ01000035.1"/>
</dbReference>
<evidence type="ECO:0000256" key="1">
    <source>
        <dbReference type="ARBA" id="ARBA00004496"/>
    </source>
</evidence>
<protein>
    <recommendedName>
        <fullName evidence="8">PTS EIIA type-4 domain-containing protein</fullName>
    </recommendedName>
</protein>
<dbReference type="PATRIC" id="fig|1423730.4.peg.2002"/>
<evidence type="ECO:0000259" key="8">
    <source>
        <dbReference type="PROSITE" id="PS51096"/>
    </source>
</evidence>
<accession>A0A0R2F3M4</accession>
<dbReference type="InterPro" id="IPR051471">
    <property type="entry name" value="Bacterial_PTS_sugar_comp"/>
</dbReference>
<sequence>MTKIILISHNSLAKGLAKAVEMIAGPQENLSAYALMPGENPDDIVAGFAQDLPSDEPVLILADLVGGSMCNAAMALLKRQNVRLIGGMNMALVLQLVLNPNADLDHVIQSARDSLQEVRLKPVHAENDFF</sequence>
<keyword evidence="4" id="KW-0762">Sugar transport</keyword>
<name>A0A0R2F3M4_9LACO</name>
<dbReference type="PROSITE" id="PS51096">
    <property type="entry name" value="PTS_EIIA_TYPE_4"/>
    <property type="match status" value="1"/>
</dbReference>
<evidence type="ECO:0000256" key="2">
    <source>
        <dbReference type="ARBA" id="ARBA00022448"/>
    </source>
</evidence>
<gene>
    <name evidence="9" type="ORF">FC75_GL001925</name>
</gene>
<comment type="caution">
    <text evidence="9">The sequence shown here is derived from an EMBL/GenBank/DDBJ whole genome shotgun (WGS) entry which is preliminary data.</text>
</comment>
<keyword evidence="6" id="KW-0598">Phosphotransferase system</keyword>
<keyword evidence="3" id="KW-0963">Cytoplasm</keyword>
<dbReference type="InterPro" id="IPR036662">
    <property type="entry name" value="PTS_EIIA_man-typ_sf"/>
</dbReference>
<evidence type="ECO:0000256" key="3">
    <source>
        <dbReference type="ARBA" id="ARBA00022490"/>
    </source>
</evidence>
<proteinExistence type="predicted"/>
<dbReference type="Gene3D" id="3.40.50.510">
    <property type="entry name" value="Phosphotransferase system, mannose-type IIA component"/>
    <property type="match status" value="1"/>
</dbReference>
<dbReference type="GO" id="GO:0016020">
    <property type="term" value="C:membrane"/>
    <property type="evidence" value="ECO:0007669"/>
    <property type="project" value="InterPro"/>
</dbReference>
<dbReference type="EMBL" id="AYZJ01000035">
    <property type="protein sequence ID" value="KRN22091.1"/>
    <property type="molecule type" value="Genomic_DNA"/>
</dbReference>
<keyword evidence="2" id="KW-0813">Transport</keyword>
<dbReference type="GO" id="GO:0016301">
    <property type="term" value="F:kinase activity"/>
    <property type="evidence" value="ECO:0007669"/>
    <property type="project" value="UniProtKB-KW"/>
</dbReference>
<evidence type="ECO:0000256" key="5">
    <source>
        <dbReference type="ARBA" id="ARBA00022679"/>
    </source>
</evidence>
<dbReference type="CDD" id="cd00006">
    <property type="entry name" value="PTS_IIA_man"/>
    <property type="match status" value="1"/>
</dbReference>
<evidence type="ECO:0000256" key="4">
    <source>
        <dbReference type="ARBA" id="ARBA00022597"/>
    </source>
</evidence>
<feature type="domain" description="PTS EIIA type-4" evidence="8">
    <location>
        <begin position="1"/>
        <end position="123"/>
    </location>
</feature>
<keyword evidence="10" id="KW-1185">Reference proteome</keyword>
<dbReference type="InterPro" id="IPR033887">
    <property type="entry name" value="PTS_IIA_man"/>
</dbReference>
<dbReference type="GO" id="GO:0009401">
    <property type="term" value="P:phosphoenolpyruvate-dependent sugar phosphotransferase system"/>
    <property type="evidence" value="ECO:0007669"/>
    <property type="project" value="UniProtKB-KW"/>
</dbReference>
<dbReference type="GO" id="GO:0005737">
    <property type="term" value="C:cytoplasm"/>
    <property type="evidence" value="ECO:0007669"/>
    <property type="project" value="UniProtKB-SubCell"/>
</dbReference>
<evidence type="ECO:0000313" key="9">
    <source>
        <dbReference type="EMBL" id="KRN22091.1"/>
    </source>
</evidence>